<gene>
    <name evidence="1" type="ORF">Ahy_A09g043349</name>
</gene>
<keyword evidence="2" id="KW-1185">Reference proteome</keyword>
<dbReference type="AlphaFoldDB" id="A0A445BI34"/>
<dbReference type="EMBL" id="SDMP01000009">
    <property type="protein sequence ID" value="RYR38327.1"/>
    <property type="molecule type" value="Genomic_DNA"/>
</dbReference>
<organism evidence="1 2">
    <name type="scientific">Arachis hypogaea</name>
    <name type="common">Peanut</name>
    <dbReference type="NCBI Taxonomy" id="3818"/>
    <lineage>
        <taxon>Eukaryota</taxon>
        <taxon>Viridiplantae</taxon>
        <taxon>Streptophyta</taxon>
        <taxon>Embryophyta</taxon>
        <taxon>Tracheophyta</taxon>
        <taxon>Spermatophyta</taxon>
        <taxon>Magnoliopsida</taxon>
        <taxon>eudicotyledons</taxon>
        <taxon>Gunneridae</taxon>
        <taxon>Pentapetalae</taxon>
        <taxon>rosids</taxon>
        <taxon>fabids</taxon>
        <taxon>Fabales</taxon>
        <taxon>Fabaceae</taxon>
        <taxon>Papilionoideae</taxon>
        <taxon>50 kb inversion clade</taxon>
        <taxon>dalbergioids sensu lato</taxon>
        <taxon>Dalbergieae</taxon>
        <taxon>Pterocarpus clade</taxon>
        <taxon>Arachis</taxon>
    </lineage>
</organism>
<accession>A0A445BI34</accession>
<dbReference type="STRING" id="3818.A0A445BI34"/>
<sequence>MELILMSFRVIEMLGDGVSQAYYGVLRFVMENGTKGCEQYLENRLKYLADQKAEGINPYPHNRNDSRISMQEQKKQKFSGTTDFGLMKIDDKGRILSFSENPKGKDIKAMEEAIKKPYIASMECCPALVEGRAELPWCAFVAGRNSFGARHLCKLAVPVFVPCTKNCCPALAEGRAMLPKGEVPSLKLGGGTRCSFPWFPWHLIHA</sequence>
<reference evidence="1 2" key="1">
    <citation type="submission" date="2019-01" db="EMBL/GenBank/DDBJ databases">
        <title>Sequencing of cultivated peanut Arachis hypogaea provides insights into genome evolution and oil improvement.</title>
        <authorList>
            <person name="Chen X."/>
        </authorList>
    </citation>
    <scope>NUCLEOTIDE SEQUENCE [LARGE SCALE GENOMIC DNA]</scope>
    <source>
        <strain evidence="2">cv. Fuhuasheng</strain>
        <tissue evidence="1">Leaves</tissue>
    </source>
</reference>
<evidence type="ECO:0000313" key="1">
    <source>
        <dbReference type="EMBL" id="RYR38327.1"/>
    </source>
</evidence>
<protein>
    <submittedName>
        <fullName evidence="1">Uncharacterized protein</fullName>
    </submittedName>
</protein>
<name>A0A445BI34_ARAHY</name>
<dbReference type="Proteomes" id="UP000289738">
    <property type="component" value="Chromosome A09"/>
</dbReference>
<proteinExistence type="predicted"/>
<comment type="caution">
    <text evidence="1">The sequence shown here is derived from an EMBL/GenBank/DDBJ whole genome shotgun (WGS) entry which is preliminary data.</text>
</comment>
<evidence type="ECO:0000313" key="2">
    <source>
        <dbReference type="Proteomes" id="UP000289738"/>
    </source>
</evidence>